<keyword evidence="1" id="KW-0812">Transmembrane</keyword>
<keyword evidence="1" id="KW-0472">Membrane</keyword>
<name>A0ABD6E363_9BILA</name>
<accession>A0ABD6E363</accession>
<evidence type="ECO:0008006" key="4">
    <source>
        <dbReference type="Google" id="ProtNLM"/>
    </source>
</evidence>
<keyword evidence="3" id="KW-1185">Reference proteome</keyword>
<dbReference type="EMBL" id="JBGFUD010000323">
    <property type="protein sequence ID" value="MFH4974270.1"/>
    <property type="molecule type" value="Genomic_DNA"/>
</dbReference>
<dbReference type="AlphaFoldDB" id="A0ABD6E363"/>
<sequence>MEPKGLLLLNAAGILTISFSTDYWIKFSYRVGHVPSWCQLSTNNQFSTLKCIEESRAIVNQYSNLFHQCNDLTDGYRRNISRSNLLYEDHCIFFIWHRNWRHPACPLLLDLISLLLAVVALGLLLAGLNYVRTSEQTTKAALAICLCTVCYAIAILFSLINIRLINTYRSSSIQIDATIDEWTLAEPGWSLLVGAVGSMMSAVCAYLYMASGKKKRFRQRSMRRRRQMQTAIMSSCQQEVALAIRAKMTVI</sequence>
<dbReference type="Gene3D" id="1.20.140.150">
    <property type="match status" value="1"/>
</dbReference>
<feature type="transmembrane region" description="Helical" evidence="1">
    <location>
        <begin position="189"/>
        <end position="210"/>
    </location>
</feature>
<keyword evidence="1" id="KW-1133">Transmembrane helix</keyword>
<proteinExistence type="predicted"/>
<reference evidence="2 3" key="1">
    <citation type="submission" date="2024-08" db="EMBL/GenBank/DDBJ databases">
        <title>Gnathostoma spinigerum genome.</title>
        <authorList>
            <person name="Gonzalez-Bertolin B."/>
            <person name="Monzon S."/>
            <person name="Zaballos A."/>
            <person name="Jimenez P."/>
            <person name="Dekumyoy P."/>
            <person name="Varona S."/>
            <person name="Cuesta I."/>
            <person name="Sumanam S."/>
            <person name="Adisakwattana P."/>
            <person name="Gasser R.B."/>
            <person name="Hernandez-Gonzalez A."/>
            <person name="Young N.D."/>
            <person name="Perteguer M.J."/>
        </authorList>
    </citation>
    <scope>NUCLEOTIDE SEQUENCE [LARGE SCALE GENOMIC DNA]</scope>
    <source>
        <strain evidence="2">AL3</strain>
        <tissue evidence="2">Liver</tissue>
    </source>
</reference>
<evidence type="ECO:0000313" key="2">
    <source>
        <dbReference type="EMBL" id="MFH4974270.1"/>
    </source>
</evidence>
<evidence type="ECO:0000313" key="3">
    <source>
        <dbReference type="Proteomes" id="UP001608902"/>
    </source>
</evidence>
<organism evidence="2 3">
    <name type="scientific">Gnathostoma spinigerum</name>
    <dbReference type="NCBI Taxonomy" id="75299"/>
    <lineage>
        <taxon>Eukaryota</taxon>
        <taxon>Metazoa</taxon>
        <taxon>Ecdysozoa</taxon>
        <taxon>Nematoda</taxon>
        <taxon>Chromadorea</taxon>
        <taxon>Rhabditida</taxon>
        <taxon>Spirurina</taxon>
        <taxon>Gnathostomatomorpha</taxon>
        <taxon>Gnathostomatoidea</taxon>
        <taxon>Gnathostomatidae</taxon>
        <taxon>Gnathostoma</taxon>
    </lineage>
</organism>
<comment type="caution">
    <text evidence="2">The sequence shown here is derived from an EMBL/GenBank/DDBJ whole genome shotgun (WGS) entry which is preliminary data.</text>
</comment>
<gene>
    <name evidence="2" type="ORF">AB6A40_000979</name>
</gene>
<feature type="transmembrane region" description="Helical" evidence="1">
    <location>
        <begin position="107"/>
        <end position="128"/>
    </location>
</feature>
<dbReference type="Proteomes" id="UP001608902">
    <property type="component" value="Unassembled WGS sequence"/>
</dbReference>
<feature type="transmembrane region" description="Helical" evidence="1">
    <location>
        <begin position="140"/>
        <end position="162"/>
    </location>
</feature>
<evidence type="ECO:0000256" key="1">
    <source>
        <dbReference type="SAM" id="Phobius"/>
    </source>
</evidence>
<protein>
    <recommendedName>
        <fullName evidence="4">Claudin</fullName>
    </recommendedName>
</protein>